<evidence type="ECO:0000313" key="2">
    <source>
        <dbReference type="Proteomes" id="UP000248806"/>
    </source>
</evidence>
<proteinExistence type="predicted"/>
<protein>
    <submittedName>
        <fullName evidence="1">Uncharacterized protein</fullName>
    </submittedName>
</protein>
<evidence type="ECO:0000313" key="1">
    <source>
        <dbReference type="EMBL" id="PZW34276.1"/>
    </source>
</evidence>
<organism evidence="1 2">
    <name type="scientific">Thermosporothrix hazakensis</name>
    <dbReference type="NCBI Taxonomy" id="644383"/>
    <lineage>
        <taxon>Bacteria</taxon>
        <taxon>Bacillati</taxon>
        <taxon>Chloroflexota</taxon>
        <taxon>Ktedonobacteria</taxon>
        <taxon>Ktedonobacterales</taxon>
        <taxon>Thermosporotrichaceae</taxon>
        <taxon>Thermosporothrix</taxon>
    </lineage>
</organism>
<reference evidence="1 2" key="1">
    <citation type="submission" date="2018-06" db="EMBL/GenBank/DDBJ databases">
        <title>Genomic Encyclopedia of Archaeal and Bacterial Type Strains, Phase II (KMG-II): from individual species to whole genera.</title>
        <authorList>
            <person name="Goeker M."/>
        </authorList>
    </citation>
    <scope>NUCLEOTIDE SEQUENCE [LARGE SCALE GENOMIC DNA]</scope>
    <source>
        <strain evidence="1 2">ATCC BAA-1881</strain>
    </source>
</reference>
<dbReference type="Proteomes" id="UP000248806">
    <property type="component" value="Unassembled WGS sequence"/>
</dbReference>
<dbReference type="AlphaFoldDB" id="A0A326UAI8"/>
<keyword evidence="2" id="KW-1185">Reference proteome</keyword>
<name>A0A326UAI8_THEHA</name>
<sequence length="266" mass="29851">MGHNKQVPLGCTCKDCAAKVEALLQQSQESFRVQQLVDDRFIRAYNAFVYRTRTNPLHLLESDEVLSDCSCRSAGICAQCRLDSWIRSPERAAAKAKVRALARLNAQWFTTRVVTAALDEFLQAYSRFARRTEINLLQLLESDEIPSKCSCGGAGTCAQCERVAWLNSPERAEAQAEADEIIRVDTHWCGVREARALVSVFRQLADVIDPDVSCNCPRGCSCMRCLKCRMGSLQLTETDVRLFVQGGQAVKELGRRILGFRREEKP</sequence>
<accession>A0A326UAI8</accession>
<comment type="caution">
    <text evidence="1">The sequence shown here is derived from an EMBL/GenBank/DDBJ whole genome shotgun (WGS) entry which is preliminary data.</text>
</comment>
<gene>
    <name evidence="1" type="ORF">EI42_01113</name>
</gene>
<dbReference type="EMBL" id="QKUF01000002">
    <property type="protein sequence ID" value="PZW34276.1"/>
    <property type="molecule type" value="Genomic_DNA"/>
</dbReference>